<gene>
    <name evidence="3" type="ORF">MAR_020226</name>
</gene>
<organism evidence="3 4">
    <name type="scientific">Mya arenaria</name>
    <name type="common">Soft-shell clam</name>
    <dbReference type="NCBI Taxonomy" id="6604"/>
    <lineage>
        <taxon>Eukaryota</taxon>
        <taxon>Metazoa</taxon>
        <taxon>Spiralia</taxon>
        <taxon>Lophotrochozoa</taxon>
        <taxon>Mollusca</taxon>
        <taxon>Bivalvia</taxon>
        <taxon>Autobranchia</taxon>
        <taxon>Heteroconchia</taxon>
        <taxon>Euheterodonta</taxon>
        <taxon>Imparidentia</taxon>
        <taxon>Neoheterodontei</taxon>
        <taxon>Myida</taxon>
        <taxon>Myoidea</taxon>
        <taxon>Myidae</taxon>
        <taxon>Mya</taxon>
    </lineage>
</organism>
<evidence type="ECO:0000259" key="2">
    <source>
        <dbReference type="PROSITE" id="PS50802"/>
    </source>
</evidence>
<evidence type="ECO:0000256" key="1">
    <source>
        <dbReference type="SAM" id="MobiDB-lite"/>
    </source>
</evidence>
<reference evidence="3" key="1">
    <citation type="submission" date="2022-11" db="EMBL/GenBank/DDBJ databases">
        <title>Centuries of genome instability and evolution in soft-shell clam transmissible cancer (bioRxiv).</title>
        <authorList>
            <person name="Hart S.F.M."/>
            <person name="Yonemitsu M.A."/>
            <person name="Giersch R.M."/>
            <person name="Beal B.F."/>
            <person name="Arriagada G."/>
            <person name="Davis B.W."/>
            <person name="Ostrander E.A."/>
            <person name="Goff S.P."/>
            <person name="Metzger M.J."/>
        </authorList>
    </citation>
    <scope>NUCLEOTIDE SEQUENCE</scope>
    <source>
        <strain evidence="3">MELC-2E11</strain>
        <tissue evidence="3">Siphon/mantle</tissue>
    </source>
</reference>
<feature type="domain" description="OTU" evidence="2">
    <location>
        <begin position="192"/>
        <end position="215"/>
    </location>
</feature>
<dbReference type="Gene3D" id="3.90.70.80">
    <property type="match status" value="1"/>
</dbReference>
<dbReference type="InterPro" id="IPR003323">
    <property type="entry name" value="OTU_dom"/>
</dbReference>
<feature type="region of interest" description="Disordered" evidence="1">
    <location>
        <begin position="1"/>
        <end position="49"/>
    </location>
</feature>
<protein>
    <recommendedName>
        <fullName evidence="2">OTU domain-containing protein</fullName>
    </recommendedName>
</protein>
<keyword evidence="4" id="KW-1185">Reference proteome</keyword>
<dbReference type="Proteomes" id="UP001164746">
    <property type="component" value="Chromosome 5"/>
</dbReference>
<evidence type="ECO:0000313" key="4">
    <source>
        <dbReference type="Proteomes" id="UP001164746"/>
    </source>
</evidence>
<dbReference type="EMBL" id="CP111016">
    <property type="protein sequence ID" value="WAR04857.1"/>
    <property type="molecule type" value="Genomic_DNA"/>
</dbReference>
<feature type="compositionally biased region" description="Basic and acidic residues" evidence="1">
    <location>
        <begin position="1"/>
        <end position="15"/>
    </location>
</feature>
<feature type="non-terminal residue" evidence="3">
    <location>
        <position position="215"/>
    </location>
</feature>
<name>A0ABY7E7T1_MYAAR</name>
<proteinExistence type="predicted"/>
<dbReference type="PROSITE" id="PS50802">
    <property type="entry name" value="OTU"/>
    <property type="match status" value="1"/>
</dbReference>
<evidence type="ECO:0000313" key="3">
    <source>
        <dbReference type="EMBL" id="WAR04857.1"/>
    </source>
</evidence>
<accession>A0ABY7E7T1</accession>
<sequence>MPREMRQENVSKVRDNSTQTVKADGKTREILETQQNSSSNESDSDDDSVIPTAMRALYTSGQKEKASKIKRNLTEALLRTIFSKATDKIKPALGGSEKKNKNIISAISGSDTGSLKDKVSIPCMSDKEKQTFIDTIESTLETKAETLHSAFEHLRKKQSRLPKCPACGSTDCEEKSGGAVQELAVAARKEGYEVHDVSPDGNCMFTALVDQLKVH</sequence>